<evidence type="ECO:0000256" key="1">
    <source>
        <dbReference type="ARBA" id="ARBA00005254"/>
    </source>
</evidence>
<keyword evidence="2" id="KW-0456">Lyase</keyword>
<organism evidence="4 5">
    <name type="scientific">Ornithinibacillus halotolerans</name>
    <dbReference type="NCBI Taxonomy" id="1274357"/>
    <lineage>
        <taxon>Bacteria</taxon>
        <taxon>Bacillati</taxon>
        <taxon>Bacillota</taxon>
        <taxon>Bacilli</taxon>
        <taxon>Bacillales</taxon>
        <taxon>Bacillaceae</taxon>
        <taxon>Ornithinibacillus</taxon>
    </lineage>
</organism>
<dbReference type="PROSITE" id="PS00166">
    <property type="entry name" value="ENOYL_COA_HYDRATASE"/>
    <property type="match status" value="1"/>
</dbReference>
<dbReference type="Gene3D" id="1.10.12.10">
    <property type="entry name" value="Lyase 2-enoyl-coa Hydratase, Chain A, domain 2"/>
    <property type="match status" value="1"/>
</dbReference>
<dbReference type="InterPro" id="IPR001753">
    <property type="entry name" value="Enoyl-CoA_hydra/iso"/>
</dbReference>
<dbReference type="GO" id="GO:0016836">
    <property type="term" value="F:hydro-lyase activity"/>
    <property type="evidence" value="ECO:0007669"/>
    <property type="project" value="UniProtKB-ARBA"/>
</dbReference>
<dbReference type="CDD" id="cd06558">
    <property type="entry name" value="crotonase-like"/>
    <property type="match status" value="1"/>
</dbReference>
<dbReference type="RefSeq" id="WP_188385258.1">
    <property type="nucleotide sequence ID" value="NZ_BMEY01000015.1"/>
</dbReference>
<dbReference type="Gene3D" id="3.90.226.10">
    <property type="entry name" value="2-enoyl-CoA Hydratase, Chain A, domain 1"/>
    <property type="match status" value="1"/>
</dbReference>
<accession>A0A916WBH6</accession>
<dbReference type="InterPro" id="IPR018376">
    <property type="entry name" value="Enoyl-CoA_hyd/isom_CS"/>
</dbReference>
<evidence type="ECO:0000256" key="3">
    <source>
        <dbReference type="RuleBase" id="RU003707"/>
    </source>
</evidence>
<evidence type="ECO:0000256" key="2">
    <source>
        <dbReference type="ARBA" id="ARBA00023239"/>
    </source>
</evidence>
<comment type="caution">
    <text evidence="4">The sequence shown here is derived from an EMBL/GenBank/DDBJ whole genome shotgun (WGS) entry which is preliminary data.</text>
</comment>
<comment type="similarity">
    <text evidence="1 3">Belongs to the enoyl-CoA hydratase/isomerase family.</text>
</comment>
<keyword evidence="5" id="KW-1185">Reference proteome</keyword>
<dbReference type="InterPro" id="IPR029045">
    <property type="entry name" value="ClpP/crotonase-like_dom_sf"/>
</dbReference>
<dbReference type="SUPFAM" id="SSF52096">
    <property type="entry name" value="ClpP/crotonase"/>
    <property type="match status" value="1"/>
</dbReference>
<dbReference type="PANTHER" id="PTHR11941">
    <property type="entry name" value="ENOYL-COA HYDRATASE-RELATED"/>
    <property type="match status" value="1"/>
</dbReference>
<dbReference type="EMBL" id="BMEY01000015">
    <property type="protein sequence ID" value="GGA82935.1"/>
    <property type="molecule type" value="Genomic_DNA"/>
</dbReference>
<reference evidence="4" key="2">
    <citation type="submission" date="2020-09" db="EMBL/GenBank/DDBJ databases">
        <authorList>
            <person name="Sun Q."/>
            <person name="Zhou Y."/>
        </authorList>
    </citation>
    <scope>NUCLEOTIDE SEQUENCE</scope>
    <source>
        <strain evidence="4">CGMCC 1.12408</strain>
    </source>
</reference>
<proteinExistence type="inferred from homology"/>
<dbReference type="InterPro" id="IPR014748">
    <property type="entry name" value="Enoyl-CoA_hydra_C"/>
</dbReference>
<dbReference type="AlphaFoldDB" id="A0A916WBH6"/>
<reference evidence="4" key="1">
    <citation type="journal article" date="2014" name="Int. J. Syst. Evol. Microbiol.">
        <title>Complete genome sequence of Corynebacterium casei LMG S-19264T (=DSM 44701T), isolated from a smear-ripened cheese.</title>
        <authorList>
            <consortium name="US DOE Joint Genome Institute (JGI-PGF)"/>
            <person name="Walter F."/>
            <person name="Albersmeier A."/>
            <person name="Kalinowski J."/>
            <person name="Ruckert C."/>
        </authorList>
    </citation>
    <scope>NUCLEOTIDE SEQUENCE</scope>
    <source>
        <strain evidence="4">CGMCC 1.12408</strain>
    </source>
</reference>
<evidence type="ECO:0000313" key="4">
    <source>
        <dbReference type="EMBL" id="GGA82935.1"/>
    </source>
</evidence>
<protein>
    <submittedName>
        <fullName evidence="4">Enoyl-CoA hydratase/isomerase YngF</fullName>
    </submittedName>
</protein>
<evidence type="ECO:0000313" key="5">
    <source>
        <dbReference type="Proteomes" id="UP000613512"/>
    </source>
</evidence>
<dbReference type="GO" id="GO:0006635">
    <property type="term" value="P:fatty acid beta-oxidation"/>
    <property type="evidence" value="ECO:0007669"/>
    <property type="project" value="TreeGrafter"/>
</dbReference>
<dbReference type="Proteomes" id="UP000613512">
    <property type="component" value="Unassembled WGS sequence"/>
</dbReference>
<name>A0A916WBH6_9BACI</name>
<dbReference type="FunFam" id="1.10.12.10:FF:000001">
    <property type="entry name" value="Probable enoyl-CoA hydratase, mitochondrial"/>
    <property type="match status" value="1"/>
</dbReference>
<dbReference type="Pfam" id="PF00378">
    <property type="entry name" value="ECH_1"/>
    <property type="match status" value="1"/>
</dbReference>
<sequence length="258" mass="28387">MRTILLEIKNKIAYITLSREEALNAFNYQMLSELQEIIEEIHLNQEIRAVIITGAGDRAFSAGADLKERKTLTEQEVRRNVKAIRDAFDAIANLPQPTIAAVNGYCFGGGFELMLACDFVIAVKGVKMGLTETSWAIIPGAGGTQRLPRLIGEMKAKELILTAKKITAEEALELGIILQVTEHDSLIEECNQLAAKILQNGPVAVTQAKYAISLGMNTDLKTGLDIEAKAYELIIPTEDRLEALQAFSQKRSPNFQGR</sequence>
<dbReference type="PANTHER" id="PTHR11941:SF54">
    <property type="entry name" value="ENOYL-COA HYDRATASE, MITOCHONDRIAL"/>
    <property type="match status" value="1"/>
</dbReference>
<dbReference type="FunFam" id="3.90.226.10:FF:000009">
    <property type="entry name" value="Carnitinyl-CoA dehydratase"/>
    <property type="match status" value="1"/>
</dbReference>
<gene>
    <name evidence="4" type="primary">yngF</name>
    <name evidence="4" type="ORF">GCM10008025_27600</name>
</gene>